<name>A0AAE3QYJ0_9BACT</name>
<comment type="caution">
    <text evidence="1">The sequence shown here is derived from an EMBL/GenBank/DDBJ whole genome shotgun (WGS) entry which is preliminary data.</text>
</comment>
<sequence>MRHAEYNQYFRDLATKHVDIKHSDTEMHFARIIRSADPFFKLELSEFLTKLKSKLETPFMLLETYDARFEDNKSDNKWQLAMGAFMILDKVSKGDYNEVESKLDFTESVATDIIGRLYNDYKLKRINWHVDLNDITLEKVGPVGDSMYGTRVDFLLKTTANTSLKYDPSKFL</sequence>
<accession>A0AAE3QYJ0</accession>
<keyword evidence="2" id="KW-1185">Reference proteome</keyword>
<gene>
    <name evidence="1" type="ORF">QNI22_07365</name>
</gene>
<dbReference type="AlphaFoldDB" id="A0AAE3QYJ0"/>
<organism evidence="1 2">
    <name type="scientific">Xanthocytophaga agilis</name>
    <dbReference type="NCBI Taxonomy" id="3048010"/>
    <lineage>
        <taxon>Bacteria</taxon>
        <taxon>Pseudomonadati</taxon>
        <taxon>Bacteroidota</taxon>
        <taxon>Cytophagia</taxon>
        <taxon>Cytophagales</taxon>
        <taxon>Rhodocytophagaceae</taxon>
        <taxon>Xanthocytophaga</taxon>
    </lineage>
</organism>
<proteinExistence type="predicted"/>
<dbReference type="RefSeq" id="WP_314509986.1">
    <property type="nucleotide sequence ID" value="NZ_JASJOU010000002.1"/>
</dbReference>
<protein>
    <submittedName>
        <fullName evidence="1">Uncharacterized protein</fullName>
    </submittedName>
</protein>
<reference evidence="1" key="1">
    <citation type="submission" date="2023-05" db="EMBL/GenBank/DDBJ databases">
        <authorList>
            <person name="Zhang X."/>
        </authorList>
    </citation>
    <scope>NUCLEOTIDE SEQUENCE</scope>
    <source>
        <strain evidence="1">BD1B2-1</strain>
    </source>
</reference>
<evidence type="ECO:0000313" key="1">
    <source>
        <dbReference type="EMBL" id="MDJ1500456.1"/>
    </source>
</evidence>
<evidence type="ECO:0000313" key="2">
    <source>
        <dbReference type="Proteomes" id="UP001232063"/>
    </source>
</evidence>
<dbReference type="EMBL" id="JASJOU010000002">
    <property type="protein sequence ID" value="MDJ1500456.1"/>
    <property type="molecule type" value="Genomic_DNA"/>
</dbReference>
<dbReference type="Proteomes" id="UP001232063">
    <property type="component" value="Unassembled WGS sequence"/>
</dbReference>